<dbReference type="PANTHER" id="PTHR11455">
    <property type="entry name" value="CRYPTOCHROME"/>
    <property type="match status" value="1"/>
</dbReference>
<comment type="similarity">
    <text evidence="6">Belongs to the DNA photolyase family.</text>
</comment>
<dbReference type="Pfam" id="PF03441">
    <property type="entry name" value="FAD_binding_7"/>
    <property type="match status" value="1"/>
</dbReference>
<keyword evidence="3 6" id="KW-0157">Chromophore</keyword>
<evidence type="ECO:0000256" key="3">
    <source>
        <dbReference type="ARBA" id="ARBA00022991"/>
    </source>
</evidence>
<dbReference type="InterPro" id="IPR006050">
    <property type="entry name" value="DNA_photolyase_N"/>
</dbReference>
<feature type="domain" description="Photolyase/cryptochrome alpha/beta" evidence="7">
    <location>
        <begin position="6"/>
        <end position="137"/>
    </location>
</feature>
<dbReference type="PANTHER" id="PTHR11455:SF9">
    <property type="entry name" value="CRYPTOCHROME CIRCADIAN CLOCK 5 ISOFORM X1"/>
    <property type="match status" value="1"/>
</dbReference>
<gene>
    <name evidence="8" type="ORF">D5R95_03915</name>
</gene>
<feature type="binding site" evidence="4">
    <location>
        <begin position="270"/>
        <end position="277"/>
    </location>
    <ligand>
        <name>FAD</name>
        <dbReference type="ChEBI" id="CHEBI:57692"/>
    </ligand>
</feature>
<comment type="cofactor">
    <cofactor evidence="4">
        <name>FAD</name>
        <dbReference type="ChEBI" id="CHEBI:57692"/>
    </cofactor>
    <text evidence="4">Binds 1 FAD per subunit.</text>
</comment>
<feature type="site" description="Electron transfer via tryptophanyl radical" evidence="5">
    <location>
        <position position="354"/>
    </location>
</feature>
<dbReference type="InterPro" id="IPR005101">
    <property type="entry name" value="Cryptochr/Photolyase_FAD-bd"/>
</dbReference>
<dbReference type="InterPro" id="IPR014729">
    <property type="entry name" value="Rossmann-like_a/b/a_fold"/>
</dbReference>
<evidence type="ECO:0000256" key="5">
    <source>
        <dbReference type="PIRSR" id="PIRSR602081-2"/>
    </source>
</evidence>
<feature type="binding site" evidence="4">
    <location>
        <begin position="367"/>
        <end position="369"/>
    </location>
    <ligand>
        <name>FAD</name>
        <dbReference type="ChEBI" id="CHEBI:57692"/>
    </ligand>
</feature>
<dbReference type="PROSITE" id="PS00691">
    <property type="entry name" value="DNA_PHOTOLYASES_1_2"/>
    <property type="match status" value="1"/>
</dbReference>
<evidence type="ECO:0000313" key="8">
    <source>
        <dbReference type="EMBL" id="RQD86403.1"/>
    </source>
</evidence>
<reference evidence="8 9" key="1">
    <citation type="submission" date="2018-08" db="EMBL/GenBank/DDBJ databases">
        <title>The metabolism and importance of syntrophic acetate oxidation coupled to methane or sulfide production in haloalkaline environments.</title>
        <authorList>
            <person name="Timmers P.H.A."/>
            <person name="Vavourakis C.D."/>
            <person name="Sorokin D.Y."/>
            <person name="Sinninghe Damste J.S."/>
            <person name="Muyzer G."/>
            <person name="Stams A.J.M."/>
            <person name="Plugge C.M."/>
        </authorList>
    </citation>
    <scope>NUCLEOTIDE SEQUENCE [LARGE SCALE GENOMIC DNA]</scope>
    <source>
        <strain evidence="8">MSAO_Arc3</strain>
    </source>
</reference>
<dbReference type="SUPFAM" id="SSF48173">
    <property type="entry name" value="Cryptochrome/photolyase FAD-binding domain"/>
    <property type="match status" value="1"/>
</dbReference>
<dbReference type="InterPro" id="IPR018394">
    <property type="entry name" value="DNA_photolyase_1_CS_C"/>
</dbReference>
<organism evidence="8 9">
    <name type="scientific">Methanosalsum natronophilum</name>
    <dbReference type="NCBI Taxonomy" id="768733"/>
    <lineage>
        <taxon>Archaea</taxon>
        <taxon>Methanobacteriati</taxon>
        <taxon>Methanobacteriota</taxon>
        <taxon>Stenosarchaea group</taxon>
        <taxon>Methanomicrobia</taxon>
        <taxon>Methanosarcinales</taxon>
        <taxon>Methanosarcinaceae</taxon>
        <taxon>Methanosalsum</taxon>
    </lineage>
</organism>
<dbReference type="PROSITE" id="PS51645">
    <property type="entry name" value="PHR_CRY_ALPHA_BETA"/>
    <property type="match status" value="1"/>
</dbReference>
<evidence type="ECO:0000256" key="1">
    <source>
        <dbReference type="ARBA" id="ARBA00022630"/>
    </source>
</evidence>
<evidence type="ECO:0000256" key="4">
    <source>
        <dbReference type="PIRSR" id="PIRSR602081-1"/>
    </source>
</evidence>
<evidence type="ECO:0000259" key="7">
    <source>
        <dbReference type="PROSITE" id="PS51645"/>
    </source>
</evidence>
<keyword evidence="8" id="KW-0456">Lyase</keyword>
<dbReference type="InterPro" id="IPR036134">
    <property type="entry name" value="Crypto/Photolyase_FAD-like_sf"/>
</dbReference>
<evidence type="ECO:0000256" key="6">
    <source>
        <dbReference type="RuleBase" id="RU004182"/>
    </source>
</evidence>
<dbReference type="InterPro" id="IPR036155">
    <property type="entry name" value="Crypto/Photolyase_N_sf"/>
</dbReference>
<dbReference type="GO" id="GO:0003677">
    <property type="term" value="F:DNA binding"/>
    <property type="evidence" value="ECO:0007669"/>
    <property type="project" value="TreeGrafter"/>
</dbReference>
<dbReference type="Gene3D" id="3.40.50.620">
    <property type="entry name" value="HUPs"/>
    <property type="match status" value="1"/>
</dbReference>
<dbReference type="GO" id="GO:0003904">
    <property type="term" value="F:deoxyribodipyrimidine photo-lyase activity"/>
    <property type="evidence" value="ECO:0007669"/>
    <property type="project" value="TreeGrafter"/>
</dbReference>
<dbReference type="InterPro" id="IPR002081">
    <property type="entry name" value="Cryptochrome/DNA_photolyase_1"/>
</dbReference>
<name>A0A3R8CD00_9EURY</name>
<keyword evidence="2 4" id="KW-0274">FAD</keyword>
<dbReference type="EMBL" id="QZAB01000260">
    <property type="protein sequence ID" value="RQD86403.1"/>
    <property type="molecule type" value="Genomic_DNA"/>
</dbReference>
<feature type="binding site" evidence="4">
    <location>
        <position position="224"/>
    </location>
    <ligand>
        <name>FAD</name>
        <dbReference type="ChEBI" id="CHEBI:57692"/>
    </ligand>
</feature>
<dbReference type="GO" id="GO:0071949">
    <property type="term" value="F:FAD binding"/>
    <property type="evidence" value="ECO:0007669"/>
    <property type="project" value="TreeGrafter"/>
</dbReference>
<dbReference type="GO" id="GO:0006950">
    <property type="term" value="P:response to stress"/>
    <property type="evidence" value="ECO:0007669"/>
    <property type="project" value="UniProtKB-ARBA"/>
</dbReference>
<proteinExistence type="inferred from homology"/>
<dbReference type="SUPFAM" id="SSF52425">
    <property type="entry name" value="Cryptochrome/photolyase, N-terminal domain"/>
    <property type="match status" value="1"/>
</dbReference>
<protein>
    <submittedName>
        <fullName evidence="8">Deoxyribodipyrimidine photo-lyase</fullName>
    </submittedName>
</protein>
<comment type="caution">
    <text evidence="8">The sequence shown here is derived from an EMBL/GenBank/DDBJ whole genome shotgun (WGS) entry which is preliminary data.</text>
</comment>
<evidence type="ECO:0000256" key="2">
    <source>
        <dbReference type="ARBA" id="ARBA00022827"/>
    </source>
</evidence>
<dbReference type="Gene3D" id="1.25.40.80">
    <property type="match status" value="1"/>
</dbReference>
<feature type="binding site" evidence="4">
    <location>
        <begin position="236"/>
        <end position="240"/>
    </location>
    <ligand>
        <name>FAD</name>
        <dbReference type="ChEBI" id="CHEBI:57692"/>
    </ligand>
</feature>
<feature type="site" description="Electron transfer via tryptophanyl radical" evidence="5">
    <location>
        <position position="301"/>
    </location>
</feature>
<dbReference type="GO" id="GO:0006139">
    <property type="term" value="P:nucleobase-containing compound metabolic process"/>
    <property type="evidence" value="ECO:0007669"/>
    <property type="project" value="UniProtKB-ARBA"/>
</dbReference>
<dbReference type="Gene3D" id="1.10.579.10">
    <property type="entry name" value="DNA Cyclobutane Dipyrimidine Photolyase, subunit A, domain 3"/>
    <property type="match status" value="1"/>
</dbReference>
<dbReference type="Pfam" id="PF00875">
    <property type="entry name" value="DNA_photolyase"/>
    <property type="match status" value="1"/>
</dbReference>
<dbReference type="PROSITE" id="PS00394">
    <property type="entry name" value="DNA_PHOTOLYASES_1_1"/>
    <property type="match status" value="1"/>
</dbReference>
<evidence type="ECO:0000313" key="9">
    <source>
        <dbReference type="Proteomes" id="UP000284763"/>
    </source>
</evidence>
<accession>A0A3R8CD00</accession>
<dbReference type="AlphaFoldDB" id="A0A3R8CD00"/>
<keyword evidence="1 4" id="KW-0285">Flavoprotein</keyword>
<dbReference type="PRINTS" id="PR00147">
    <property type="entry name" value="DNAPHOTLYASE"/>
</dbReference>
<sequence>MQPYHDISLFIFRRDLRLEDNTGLIEALNHSREVIPCFIFDPRQSHINNKYFSQTAFKFMLNSLTDLNSRLNKMGSRLIVLKGLPVEIISRLGNDLGLSAVFMNTDYTPFSIRRDTEISEICDKENMELVKFHDSLLTVPGDVLSGSGKPYSVFTPFYKKAASMEVEYPRANDMNNYFTDKLELEDEYGASGIIQEQNLSTANIEGGRTGGLRILDSLDSHVDYDTNRDYPYIDSTTHLSPHNKFGTVSIREVYHTISSELGSDHSLIRQLYWRDFYTHLAYHNPHVFGNAFKTKFDNIEWLNDKEYFQRWCSGTTGFPLIDAGMRQLNKTGYMHNRVRMLTASFLAKDLHIDWRWGEKYFASKLIDYDPCVNNGNWQWSASTGSDSQPYFRIFNPWTQQKKFDPECKYIKQWIPELKDTDPGIIHNWMKTDLSEYSQYPKPIVDHALERNLTLSIFKSV</sequence>
<feature type="site" description="Electron transfer via tryptophanyl radical" evidence="5">
    <location>
        <position position="377"/>
    </location>
</feature>
<dbReference type="Proteomes" id="UP000284763">
    <property type="component" value="Unassembled WGS sequence"/>
</dbReference>